<organism evidence="1 2">
    <name type="scientific">Hyaloscypha hepaticicola</name>
    <dbReference type="NCBI Taxonomy" id="2082293"/>
    <lineage>
        <taxon>Eukaryota</taxon>
        <taxon>Fungi</taxon>
        <taxon>Dikarya</taxon>
        <taxon>Ascomycota</taxon>
        <taxon>Pezizomycotina</taxon>
        <taxon>Leotiomycetes</taxon>
        <taxon>Helotiales</taxon>
        <taxon>Hyaloscyphaceae</taxon>
        <taxon>Hyaloscypha</taxon>
    </lineage>
</organism>
<reference evidence="1 2" key="1">
    <citation type="submission" date="2016-05" db="EMBL/GenBank/DDBJ databases">
        <title>A degradative enzymes factory behind the ericoid mycorrhizal symbiosis.</title>
        <authorList>
            <consortium name="DOE Joint Genome Institute"/>
            <person name="Martino E."/>
            <person name="Morin E."/>
            <person name="Grelet G."/>
            <person name="Kuo A."/>
            <person name="Kohler A."/>
            <person name="Daghino S."/>
            <person name="Barry K."/>
            <person name="Choi C."/>
            <person name="Cichocki N."/>
            <person name="Clum A."/>
            <person name="Copeland A."/>
            <person name="Hainaut M."/>
            <person name="Haridas S."/>
            <person name="Labutti K."/>
            <person name="Lindquist E."/>
            <person name="Lipzen A."/>
            <person name="Khouja H.-R."/>
            <person name="Murat C."/>
            <person name="Ohm R."/>
            <person name="Olson A."/>
            <person name="Spatafora J."/>
            <person name="Veneault-Fourrey C."/>
            <person name="Henrissat B."/>
            <person name="Grigoriev I."/>
            <person name="Martin F."/>
            <person name="Perotto S."/>
        </authorList>
    </citation>
    <scope>NUCLEOTIDE SEQUENCE [LARGE SCALE GENOMIC DNA]</scope>
    <source>
        <strain evidence="1 2">UAMH 7357</strain>
    </source>
</reference>
<dbReference type="OrthoDB" id="10463098at2759"/>
<proteinExistence type="predicted"/>
<dbReference type="AlphaFoldDB" id="A0A2J6Q7R1"/>
<protein>
    <submittedName>
        <fullName evidence="1">Uncharacterized protein</fullName>
    </submittedName>
</protein>
<gene>
    <name evidence="1" type="ORF">NA56DRAFT_658232</name>
</gene>
<evidence type="ECO:0000313" key="2">
    <source>
        <dbReference type="Proteomes" id="UP000235672"/>
    </source>
</evidence>
<sequence>MSDWSLISGKSSNKSEDDFMVVNYNQDCAEPVQPPKANSQVKQWLKSCTAEITNNLTKPSRSKETIFECKIDAEDGSQSLRYTTDSISPPDTTAVLQLLVPGIKIYSIRISELAKTATPNLDDCGYFSLSTHPSTWYSAIFGKGSHATLSSAIFANIERVVKNHGYHGLLEIILWANVFNIKAGEGDFWKDVEEAALRRLPKQHALVLVSGFLRSVKGRAGPRLAKKYDVDAFFRGDRFYFAIKRRTGFAWMSAEEAEEFQLGRDAK</sequence>
<name>A0A2J6Q7R1_9HELO</name>
<dbReference type="Proteomes" id="UP000235672">
    <property type="component" value="Unassembled WGS sequence"/>
</dbReference>
<keyword evidence="2" id="KW-1185">Reference proteome</keyword>
<accession>A0A2J6Q7R1</accession>
<evidence type="ECO:0000313" key="1">
    <source>
        <dbReference type="EMBL" id="PMD22318.1"/>
    </source>
</evidence>
<dbReference type="EMBL" id="KZ613478">
    <property type="protein sequence ID" value="PMD22318.1"/>
    <property type="molecule type" value="Genomic_DNA"/>
</dbReference>